<sequence length="233" mass="25193">MHHLTVKKKKIFWRSLYELEIQHRGVGSRVDIPQAPAPESTSLLELRATIDLLEKRLATLEQLVLHQSPAPPASSPVGTGQPPAASSPVSTGQPPAASSPVATGQPPAASSPVGTGQRRGASRPTLNLSYSLLDRVEVLQRDVWHQGIVRAIVANNRYKVKLVDTSEEADFMYWDVRPSTAPPPASASRPAAPAEASSSKAVRGRGGTKRLRKNSQYKKSPYTSARKNKKAKK</sequence>
<evidence type="ECO:0000313" key="4">
    <source>
        <dbReference type="Proteomes" id="UP000030689"/>
    </source>
</evidence>
<reference evidence="3 4" key="1">
    <citation type="journal article" date="2013" name="Front. Plant Sci.">
        <title>The Reference Genome of the Halophytic Plant Eutrema salsugineum.</title>
        <authorList>
            <person name="Yang R."/>
            <person name="Jarvis D.E."/>
            <person name="Chen H."/>
            <person name="Beilstein M.A."/>
            <person name="Grimwood J."/>
            <person name="Jenkins J."/>
            <person name="Shu S."/>
            <person name="Prochnik S."/>
            <person name="Xin M."/>
            <person name="Ma C."/>
            <person name="Schmutz J."/>
            <person name="Wing R.A."/>
            <person name="Mitchell-Olds T."/>
            <person name="Schumaker K.S."/>
            <person name="Wang X."/>
        </authorList>
    </citation>
    <scope>NUCLEOTIDE SEQUENCE [LARGE SCALE GENOMIC DNA]</scope>
</reference>
<evidence type="ECO:0000259" key="2">
    <source>
        <dbReference type="SMART" id="SM00743"/>
    </source>
</evidence>
<feature type="compositionally biased region" description="Basic residues" evidence="1">
    <location>
        <begin position="202"/>
        <end position="216"/>
    </location>
</feature>
<dbReference type="EMBL" id="KI517881">
    <property type="protein sequence ID" value="ESQ29805.1"/>
    <property type="molecule type" value="Genomic_DNA"/>
</dbReference>
<accession>V4JWH7</accession>
<dbReference type="InterPro" id="IPR014002">
    <property type="entry name" value="Agenet_dom_plant"/>
</dbReference>
<evidence type="ECO:0000313" key="3">
    <source>
        <dbReference type="EMBL" id="ESQ29805.1"/>
    </source>
</evidence>
<feature type="region of interest" description="Disordered" evidence="1">
    <location>
        <begin position="68"/>
        <end position="123"/>
    </location>
</feature>
<dbReference type="Proteomes" id="UP000030689">
    <property type="component" value="Unassembled WGS sequence"/>
</dbReference>
<name>V4JWH7_EUTSA</name>
<dbReference type="Gramene" id="ESQ29805">
    <property type="protein sequence ID" value="ESQ29805"/>
    <property type="gene ID" value="EUTSA_v10023671mg"/>
</dbReference>
<gene>
    <name evidence="3" type="ORF">EUTSA_v10023671mg</name>
</gene>
<feature type="region of interest" description="Disordered" evidence="1">
    <location>
        <begin position="180"/>
        <end position="233"/>
    </location>
</feature>
<keyword evidence="4" id="KW-1185">Reference proteome</keyword>
<dbReference type="SMART" id="SM00743">
    <property type="entry name" value="Agenet"/>
    <property type="match status" value="1"/>
</dbReference>
<feature type="domain" description="Agenet" evidence="2">
    <location>
        <begin position="128"/>
        <end position="184"/>
    </location>
</feature>
<organism evidence="3 4">
    <name type="scientific">Eutrema salsugineum</name>
    <name type="common">Saltwater cress</name>
    <name type="synonym">Sisymbrium salsugineum</name>
    <dbReference type="NCBI Taxonomy" id="72664"/>
    <lineage>
        <taxon>Eukaryota</taxon>
        <taxon>Viridiplantae</taxon>
        <taxon>Streptophyta</taxon>
        <taxon>Embryophyta</taxon>
        <taxon>Tracheophyta</taxon>
        <taxon>Spermatophyta</taxon>
        <taxon>Magnoliopsida</taxon>
        <taxon>eudicotyledons</taxon>
        <taxon>Gunneridae</taxon>
        <taxon>Pentapetalae</taxon>
        <taxon>rosids</taxon>
        <taxon>malvids</taxon>
        <taxon>Brassicales</taxon>
        <taxon>Brassicaceae</taxon>
        <taxon>Eutremeae</taxon>
        <taxon>Eutrema</taxon>
    </lineage>
</organism>
<proteinExistence type="predicted"/>
<dbReference type="AlphaFoldDB" id="V4JWH7"/>
<protein>
    <recommendedName>
        <fullName evidence="2">Agenet domain-containing protein</fullName>
    </recommendedName>
</protein>
<dbReference type="KEGG" id="eus:EUTSA_v10023671mg"/>
<feature type="compositionally biased region" description="Low complexity" evidence="1">
    <location>
        <begin position="186"/>
        <end position="201"/>
    </location>
</feature>
<evidence type="ECO:0000256" key="1">
    <source>
        <dbReference type="SAM" id="MobiDB-lite"/>
    </source>
</evidence>